<dbReference type="EMBL" id="NSDM01000002">
    <property type="protein sequence ID" value="MDQ2583589.1"/>
    <property type="molecule type" value="Genomic_DNA"/>
</dbReference>
<name>A0ABU0WWZ4_9PSEU</name>
<gene>
    <name evidence="2" type="ORF">CKY47_06245</name>
</gene>
<dbReference type="PANTHER" id="PTHR38444:SF1">
    <property type="entry name" value="ENTEROBACTIN BIOSYNTHESIS PROTEIN YBDZ"/>
    <property type="match status" value="1"/>
</dbReference>
<evidence type="ECO:0000313" key="3">
    <source>
        <dbReference type="Proteomes" id="UP001225605"/>
    </source>
</evidence>
<dbReference type="InterPro" id="IPR037407">
    <property type="entry name" value="MLP_fam"/>
</dbReference>
<accession>A0ABU0WWZ4</accession>
<protein>
    <submittedName>
        <fullName evidence="2">MbtH family protein</fullName>
    </submittedName>
</protein>
<evidence type="ECO:0000259" key="1">
    <source>
        <dbReference type="SMART" id="SM00923"/>
    </source>
</evidence>
<dbReference type="SUPFAM" id="SSF160582">
    <property type="entry name" value="MbtH-like"/>
    <property type="match status" value="1"/>
</dbReference>
<reference evidence="2 3" key="1">
    <citation type="submission" date="2017-06" db="EMBL/GenBank/DDBJ databases">
        <title>Cultured bacterium strain Saccharothrix yanglingensis Hhs.015.</title>
        <authorList>
            <person name="Xia Y."/>
        </authorList>
    </citation>
    <scope>NUCLEOTIDE SEQUENCE [LARGE SCALE GENOMIC DNA]</scope>
    <source>
        <strain evidence="2 3">Hhs.015</strain>
    </source>
</reference>
<dbReference type="RefSeq" id="WP_306744699.1">
    <property type="nucleotide sequence ID" value="NZ_NSDM01000002.1"/>
</dbReference>
<dbReference type="PANTHER" id="PTHR38444">
    <property type="entry name" value="ENTEROBACTIN BIOSYNTHESIS PROTEIN YBDZ"/>
    <property type="match status" value="1"/>
</dbReference>
<dbReference type="Gene3D" id="3.90.820.10">
    <property type="entry name" value="Structural Genomics, Unknown Function 30-nov-00 1gh9 Mol_id"/>
    <property type="match status" value="1"/>
</dbReference>
<dbReference type="InterPro" id="IPR005153">
    <property type="entry name" value="MbtH-like_dom"/>
</dbReference>
<dbReference type="Pfam" id="PF03621">
    <property type="entry name" value="MbtH"/>
    <property type="match status" value="1"/>
</dbReference>
<proteinExistence type="predicted"/>
<dbReference type="Proteomes" id="UP001225605">
    <property type="component" value="Unassembled WGS sequence"/>
</dbReference>
<dbReference type="SMART" id="SM00923">
    <property type="entry name" value="MbtH"/>
    <property type="match status" value="1"/>
</dbReference>
<sequence length="59" mass="6537">MTSPFDGDGPFLVLLNERGEHSLWPAATPVPAGWRTVLGPAPRTACDTYVDDHWTAMRR</sequence>
<feature type="domain" description="MbtH-like" evidence="1">
    <location>
        <begin position="3"/>
        <end position="52"/>
    </location>
</feature>
<dbReference type="InterPro" id="IPR038020">
    <property type="entry name" value="MbtH-like_sf"/>
</dbReference>
<evidence type="ECO:0000313" key="2">
    <source>
        <dbReference type="EMBL" id="MDQ2583589.1"/>
    </source>
</evidence>
<keyword evidence="3" id="KW-1185">Reference proteome</keyword>
<comment type="caution">
    <text evidence="2">The sequence shown here is derived from an EMBL/GenBank/DDBJ whole genome shotgun (WGS) entry which is preliminary data.</text>
</comment>
<organism evidence="2 3">
    <name type="scientific">Saccharothrix yanglingensis</name>
    <dbReference type="NCBI Taxonomy" id="659496"/>
    <lineage>
        <taxon>Bacteria</taxon>
        <taxon>Bacillati</taxon>
        <taxon>Actinomycetota</taxon>
        <taxon>Actinomycetes</taxon>
        <taxon>Pseudonocardiales</taxon>
        <taxon>Pseudonocardiaceae</taxon>
        <taxon>Saccharothrix</taxon>
    </lineage>
</organism>